<dbReference type="Proteomes" id="UP000001366">
    <property type="component" value="Chromosome"/>
</dbReference>
<dbReference type="KEGG" id="pmx:PERMA_1855"/>
<proteinExistence type="predicted"/>
<dbReference type="RefSeq" id="WP_012676199.1">
    <property type="nucleotide sequence ID" value="NC_012440.1"/>
</dbReference>
<organism evidence="1 2">
    <name type="scientific">Persephonella marina (strain DSM 14350 / EX-H1)</name>
    <dbReference type="NCBI Taxonomy" id="123214"/>
    <lineage>
        <taxon>Bacteria</taxon>
        <taxon>Pseudomonadati</taxon>
        <taxon>Aquificota</taxon>
        <taxon>Aquificia</taxon>
        <taxon>Aquificales</taxon>
        <taxon>Hydrogenothermaceae</taxon>
        <taxon>Persephonella</taxon>
    </lineage>
</organism>
<sequence length="116" mass="13341">MIDKFEKVLKSVARSKRTITYSQLLKEVNLISDRKVPLKGKVAVFILSKNLQDVCRRSVKAGKPMLGAVAVSRKGYPSEGFFRLAQEIYGIQLKTDEDRKIFWQNELKKVFEEFGD</sequence>
<dbReference type="OrthoDB" id="14198at2"/>
<dbReference type="PaxDb" id="123214-PERMA_1855"/>
<dbReference type="AlphaFoldDB" id="C0QSH1"/>
<protein>
    <submittedName>
        <fullName evidence="1">Uncharacterized protein</fullName>
    </submittedName>
</protein>
<reference evidence="1 2" key="1">
    <citation type="journal article" date="2009" name="J. Bacteriol.">
        <title>Complete and draft genome sequences of six members of the Aquificales.</title>
        <authorList>
            <person name="Reysenbach A.L."/>
            <person name="Hamamura N."/>
            <person name="Podar M."/>
            <person name="Griffiths E."/>
            <person name="Ferreira S."/>
            <person name="Hochstein R."/>
            <person name="Heidelberg J."/>
            <person name="Johnson J."/>
            <person name="Mead D."/>
            <person name="Pohorille A."/>
            <person name="Sarmiento M."/>
            <person name="Schweighofer K."/>
            <person name="Seshadri R."/>
            <person name="Voytek M.A."/>
        </authorList>
    </citation>
    <scope>NUCLEOTIDE SEQUENCE [LARGE SCALE GENOMIC DNA]</scope>
    <source>
        <strain evidence="2">DSM 14350 / EX-H1</strain>
    </source>
</reference>
<dbReference type="EMBL" id="CP001230">
    <property type="protein sequence ID" value="ACO03960.1"/>
    <property type="molecule type" value="Genomic_DNA"/>
</dbReference>
<keyword evidence="2" id="KW-1185">Reference proteome</keyword>
<evidence type="ECO:0000313" key="2">
    <source>
        <dbReference type="Proteomes" id="UP000001366"/>
    </source>
</evidence>
<dbReference type="STRING" id="123214.PERMA_1855"/>
<dbReference type="HOGENOM" id="CLU_2094550_0_0_0"/>
<gene>
    <name evidence="1" type="ordered locus">PERMA_1855</name>
</gene>
<accession>C0QSH1</accession>
<name>C0QSH1_PERMH</name>
<evidence type="ECO:0000313" key="1">
    <source>
        <dbReference type="EMBL" id="ACO03960.1"/>
    </source>
</evidence>